<gene>
    <name evidence="1" type="ORF">SAMN02745191_1255</name>
</gene>
<keyword evidence="2" id="KW-1185">Reference proteome</keyword>
<dbReference type="EMBL" id="FUWY01000003">
    <property type="protein sequence ID" value="SJZ66467.1"/>
    <property type="molecule type" value="Genomic_DNA"/>
</dbReference>
<dbReference type="OrthoDB" id="2289258at2"/>
<proteinExistence type="predicted"/>
<protein>
    <recommendedName>
        <fullName evidence="3">Nucleotidyl transferase AbiEii toxin, Type IV TA system</fullName>
    </recommendedName>
</protein>
<organism evidence="1 2">
    <name type="scientific">Anaerorhabdus furcosa</name>
    <dbReference type="NCBI Taxonomy" id="118967"/>
    <lineage>
        <taxon>Bacteria</taxon>
        <taxon>Bacillati</taxon>
        <taxon>Bacillota</taxon>
        <taxon>Erysipelotrichia</taxon>
        <taxon>Erysipelotrichales</taxon>
        <taxon>Erysipelotrichaceae</taxon>
        <taxon>Anaerorhabdus</taxon>
    </lineage>
</organism>
<sequence>MIGLENFRAHFKGFEDHYVIIGGTACSLLVENVGLNFRATKDIDVVLLVENLSTAFAKHFWDFINLGEYSNISKSTDHRNFYRFEKPLKPDFPIMIELFARKPGELPLFEGSHLLPLHIADDISSLSAILLDDDYYNFMKQGVRVISGISLLDEYHLIPFKAKAWCELSNRNKSGEVGLTKHIKKHRKDIIVLYSLTKVSDTITLYGQVLHDMRTFLNEMILESTQDEVSVNTWKGLAKLYRIDNQNI</sequence>
<reference evidence="2" key="1">
    <citation type="submission" date="2017-02" db="EMBL/GenBank/DDBJ databases">
        <authorList>
            <person name="Varghese N."/>
            <person name="Submissions S."/>
        </authorList>
    </citation>
    <scope>NUCLEOTIDE SEQUENCE [LARGE SCALE GENOMIC DNA]</scope>
    <source>
        <strain evidence="2">ATCC 25662</strain>
    </source>
</reference>
<dbReference type="AlphaFoldDB" id="A0A1T4MHX0"/>
<evidence type="ECO:0008006" key="3">
    <source>
        <dbReference type="Google" id="ProtNLM"/>
    </source>
</evidence>
<dbReference type="STRING" id="118967.SAMN02745191_1255"/>
<dbReference type="RefSeq" id="WP_078711666.1">
    <property type="nucleotide sequence ID" value="NZ_FUWY01000003.1"/>
</dbReference>
<accession>A0A1T4MHX0</accession>
<evidence type="ECO:0000313" key="2">
    <source>
        <dbReference type="Proteomes" id="UP000243297"/>
    </source>
</evidence>
<dbReference type="Proteomes" id="UP000243297">
    <property type="component" value="Unassembled WGS sequence"/>
</dbReference>
<name>A0A1T4MHX0_9FIRM</name>
<evidence type="ECO:0000313" key="1">
    <source>
        <dbReference type="EMBL" id="SJZ66467.1"/>
    </source>
</evidence>